<dbReference type="PANTHER" id="PTHR39179">
    <property type="entry name" value="SPORE COAT PROTEIN I"/>
    <property type="match status" value="1"/>
</dbReference>
<dbReference type="SUPFAM" id="SSF56112">
    <property type="entry name" value="Protein kinase-like (PK-like)"/>
    <property type="match status" value="1"/>
</dbReference>
<protein>
    <submittedName>
        <fullName evidence="1">Spore coat protein YutH</fullName>
    </submittedName>
</protein>
<dbReference type="NCBIfam" id="TIGR02905">
    <property type="entry name" value="spore_yutH"/>
    <property type="match status" value="1"/>
</dbReference>
<dbReference type="InterPro" id="IPR047175">
    <property type="entry name" value="CotS-like"/>
</dbReference>
<dbReference type="Proteomes" id="UP001232245">
    <property type="component" value="Unassembled WGS sequence"/>
</dbReference>
<evidence type="ECO:0000313" key="1">
    <source>
        <dbReference type="EMBL" id="MDQ0225504.1"/>
    </source>
</evidence>
<keyword evidence="2" id="KW-1185">Reference proteome</keyword>
<organism evidence="1 2">
    <name type="scientific">Metabacillus niabensis</name>
    <dbReference type="NCBI Taxonomy" id="324854"/>
    <lineage>
        <taxon>Bacteria</taxon>
        <taxon>Bacillati</taxon>
        <taxon>Bacillota</taxon>
        <taxon>Bacilli</taxon>
        <taxon>Bacillales</taxon>
        <taxon>Bacillaceae</taxon>
        <taxon>Metabacillus</taxon>
    </lineage>
</organism>
<dbReference type="InterPro" id="IPR011009">
    <property type="entry name" value="Kinase-like_dom_sf"/>
</dbReference>
<keyword evidence="1" id="KW-0946">Virion</keyword>
<dbReference type="EMBL" id="JAUSTZ010000003">
    <property type="protein sequence ID" value="MDQ0225504.1"/>
    <property type="molecule type" value="Genomic_DNA"/>
</dbReference>
<sequence length="332" mass="39934">MKSTINEQYGINVQEITKMGGFDSFRMHRTQFLIVPIPHLDDEELYEVFYFSQFMIENREPYIASMVLTKQNHLSFEKDSMKYVLLKYSNVSKRKGIQHGRDLAIFHQKARAFPYQVTKTNRIGQWKNLWEKRLDQLESFWHGKVHSQPLNRFEKIFVESFPYYLGLAENAIQYLVDTEIDGEPLPIDSGTICHHRFFYRTWNDELNVKLPTEWVFDHGSRDIAEYMRDLFFEKQSDAHSLSYRFLEEYNRITPLSPFSYRLIYSRLLFPLHYFECIENYYLAAEDMKQSYEKRLLLILERSGQYEKFLKGYTNMLAMNTNRIVLPTVEWLK</sequence>
<reference evidence="1 2" key="1">
    <citation type="submission" date="2023-07" db="EMBL/GenBank/DDBJ databases">
        <title>Genomic Encyclopedia of Type Strains, Phase IV (KMG-IV): sequencing the most valuable type-strain genomes for metagenomic binning, comparative biology and taxonomic classification.</title>
        <authorList>
            <person name="Goeker M."/>
        </authorList>
    </citation>
    <scope>NUCLEOTIDE SEQUENCE [LARGE SCALE GENOMIC DNA]</scope>
    <source>
        <strain evidence="1 2">DSM 17723</strain>
    </source>
</reference>
<dbReference type="RefSeq" id="WP_174881183.1">
    <property type="nucleotide sequence ID" value="NZ_CADEPK010000322.1"/>
</dbReference>
<dbReference type="InterPro" id="IPR014254">
    <property type="entry name" value="Spore_coat_YutH"/>
</dbReference>
<evidence type="ECO:0000313" key="2">
    <source>
        <dbReference type="Proteomes" id="UP001232245"/>
    </source>
</evidence>
<dbReference type="Gene3D" id="3.90.1200.10">
    <property type="match status" value="1"/>
</dbReference>
<accession>A0ABT9YZS8</accession>
<comment type="caution">
    <text evidence="1">The sequence shown here is derived from an EMBL/GenBank/DDBJ whole genome shotgun (WGS) entry which is preliminary data.</text>
</comment>
<keyword evidence="1" id="KW-0167">Capsid protein</keyword>
<proteinExistence type="predicted"/>
<gene>
    <name evidence="1" type="ORF">J2S02_001848</name>
</gene>
<name>A0ABT9YZS8_9BACI</name>
<dbReference type="PANTHER" id="PTHR39179:SF2">
    <property type="entry name" value="ENDOSPORE COAT-ASSOCIATED PROTEIN YUTH"/>
    <property type="match status" value="1"/>
</dbReference>